<feature type="compositionally biased region" description="Polar residues" evidence="1">
    <location>
        <begin position="26"/>
        <end position="39"/>
    </location>
</feature>
<keyword evidence="4" id="KW-1185">Reference proteome</keyword>
<dbReference type="EMBL" id="MU853755">
    <property type="protein sequence ID" value="KAK3945209.1"/>
    <property type="molecule type" value="Genomic_DNA"/>
</dbReference>
<evidence type="ECO:0000313" key="4">
    <source>
        <dbReference type="Proteomes" id="UP001303473"/>
    </source>
</evidence>
<feature type="compositionally biased region" description="Basic and acidic residues" evidence="1">
    <location>
        <begin position="91"/>
        <end position="101"/>
    </location>
</feature>
<name>A0AAN6NHF9_9PEZI</name>
<feature type="region of interest" description="Disordered" evidence="1">
    <location>
        <begin position="81"/>
        <end position="115"/>
    </location>
</feature>
<keyword evidence="2" id="KW-1133">Transmembrane helix</keyword>
<feature type="compositionally biased region" description="Polar residues" evidence="1">
    <location>
        <begin position="1"/>
        <end position="13"/>
    </location>
</feature>
<comment type="caution">
    <text evidence="3">The sequence shown here is derived from an EMBL/GenBank/DDBJ whole genome shotgun (WGS) entry which is preliminary data.</text>
</comment>
<proteinExistence type="predicted"/>
<dbReference type="AlphaFoldDB" id="A0AAN6NHF9"/>
<reference evidence="4" key="1">
    <citation type="journal article" date="2023" name="Mol. Phylogenet. Evol.">
        <title>Genome-scale phylogeny and comparative genomics of the fungal order Sordariales.</title>
        <authorList>
            <person name="Hensen N."/>
            <person name="Bonometti L."/>
            <person name="Westerberg I."/>
            <person name="Brannstrom I.O."/>
            <person name="Guillou S."/>
            <person name="Cros-Aarteil S."/>
            <person name="Calhoun S."/>
            <person name="Haridas S."/>
            <person name="Kuo A."/>
            <person name="Mondo S."/>
            <person name="Pangilinan J."/>
            <person name="Riley R."/>
            <person name="LaButti K."/>
            <person name="Andreopoulos B."/>
            <person name="Lipzen A."/>
            <person name="Chen C."/>
            <person name="Yan M."/>
            <person name="Daum C."/>
            <person name="Ng V."/>
            <person name="Clum A."/>
            <person name="Steindorff A."/>
            <person name="Ohm R.A."/>
            <person name="Martin F."/>
            <person name="Silar P."/>
            <person name="Natvig D.O."/>
            <person name="Lalanne C."/>
            <person name="Gautier V."/>
            <person name="Ament-Velasquez S.L."/>
            <person name="Kruys A."/>
            <person name="Hutchinson M.I."/>
            <person name="Powell A.J."/>
            <person name="Barry K."/>
            <person name="Miller A.N."/>
            <person name="Grigoriev I.V."/>
            <person name="Debuchy R."/>
            <person name="Gladieux P."/>
            <person name="Hiltunen Thoren M."/>
            <person name="Johannesson H."/>
        </authorList>
    </citation>
    <scope>NUCLEOTIDE SEQUENCE [LARGE SCALE GENOMIC DNA]</scope>
    <source>
        <strain evidence="4">CBS 340.73</strain>
    </source>
</reference>
<keyword evidence="2" id="KW-0472">Membrane</keyword>
<evidence type="ECO:0000313" key="3">
    <source>
        <dbReference type="EMBL" id="KAK3945209.1"/>
    </source>
</evidence>
<keyword evidence="2" id="KW-0812">Transmembrane</keyword>
<gene>
    <name evidence="3" type="ORF">QBC46DRAFT_455439</name>
</gene>
<accession>A0AAN6NHF9</accession>
<feature type="region of interest" description="Disordered" evidence="1">
    <location>
        <begin position="1"/>
        <end position="47"/>
    </location>
</feature>
<evidence type="ECO:0000256" key="2">
    <source>
        <dbReference type="SAM" id="Phobius"/>
    </source>
</evidence>
<protein>
    <submittedName>
        <fullName evidence="3">3-hydroxyisobutyrate dehydrogenase</fullName>
    </submittedName>
</protein>
<dbReference type="Proteomes" id="UP001303473">
    <property type="component" value="Unassembled WGS sequence"/>
</dbReference>
<evidence type="ECO:0000256" key="1">
    <source>
        <dbReference type="SAM" id="MobiDB-lite"/>
    </source>
</evidence>
<organism evidence="3 4">
    <name type="scientific">Diplogelasinospora grovesii</name>
    <dbReference type="NCBI Taxonomy" id="303347"/>
    <lineage>
        <taxon>Eukaryota</taxon>
        <taxon>Fungi</taxon>
        <taxon>Dikarya</taxon>
        <taxon>Ascomycota</taxon>
        <taxon>Pezizomycotina</taxon>
        <taxon>Sordariomycetes</taxon>
        <taxon>Sordariomycetidae</taxon>
        <taxon>Sordariales</taxon>
        <taxon>Diplogelasinosporaceae</taxon>
        <taxon>Diplogelasinospora</taxon>
    </lineage>
</organism>
<sequence>MATASISNLSPQNAYDPGAPPMEAINLNQTGRPPQSNSDGAARRSWWPWSKTIQEKVERNLSSQFSGKKGFKNFRRVYRPIRPHQHQPTSDPEHGPTKEAADNSNEEPGGEVFHQPSHKFDDVAVYLSPTNSVPKRLVVQASGRVLSNRQDIGGDWIRTKVRGNVPLVLKIAEWSLNPLSRDGILHKIDGALRLLLVAVPLQIMLAIPGTNNWNNDSDVTDSYTDHPGYHWDWPKYAVNYLDMAPTGKAETSALLDVRRRSMRPRKLIAKKGDEWVVVDGVKEAGLQYVFISYAWGQFASSGGNDKIRRMAEKITQMEGCAAYWLDARLVSKASAGDTDYDVYTMCDIVRGAARVAVMLGSNTIEARENWGQRMWTLPEGLLAPGERLLFCHEDETSGEIVAEHIHKIEMTATFWAKAPNDHGDEFEEGGSAATRILAEHFSGLVTLSRLELLPAAITALNAKLRTEFTNGSDLAYAVMGLLHYRIQRNRDTLFQNLARLSLSNDSDGLVERMICLLPKPQRRISANAVEMATDQPRTMFEALSESDQYETRLHHITPLCQVVGVAHEDETVILDTCRATHIRWKDFPQAVVQRNYGIKKLVATLFVAAGLWWLTFGVQLAIYYIPYWAGLVEHVKVRLIAWLVCGFLFIGVLLSAFSPFSVRRLFGGTVLKSSPNLVAFEGVMRIAALEKTIFGNCTGRLTYAPSATPFSRDFRHPQERRGTEPTWIDDPDSIRHLLPSPRHQIFTLVDMGELSVSIFSAERPPTVVLLCGREGGMLRAVLCSWRFESDCLYKETVVRMPSRVYEAATAKGWLKLCLQTQNQARRTKL</sequence>
<feature type="transmembrane region" description="Helical" evidence="2">
    <location>
        <begin position="601"/>
        <end position="625"/>
    </location>
</feature>
<feature type="transmembrane region" description="Helical" evidence="2">
    <location>
        <begin position="637"/>
        <end position="657"/>
    </location>
</feature>